<dbReference type="AlphaFoldDB" id="A0A0E9XXE4"/>
<accession>A0A0E9XXE4</accession>
<reference evidence="1" key="2">
    <citation type="journal article" date="2015" name="Fish Shellfish Immunol.">
        <title>Early steps in the European eel (Anguilla anguilla)-Vibrio vulnificus interaction in the gills: Role of the RtxA13 toxin.</title>
        <authorList>
            <person name="Callol A."/>
            <person name="Pajuelo D."/>
            <person name="Ebbesson L."/>
            <person name="Teles M."/>
            <person name="MacKenzie S."/>
            <person name="Amaro C."/>
        </authorList>
    </citation>
    <scope>NUCLEOTIDE SEQUENCE</scope>
</reference>
<organism evidence="1">
    <name type="scientific">Anguilla anguilla</name>
    <name type="common">European freshwater eel</name>
    <name type="synonym">Muraena anguilla</name>
    <dbReference type="NCBI Taxonomy" id="7936"/>
    <lineage>
        <taxon>Eukaryota</taxon>
        <taxon>Metazoa</taxon>
        <taxon>Chordata</taxon>
        <taxon>Craniata</taxon>
        <taxon>Vertebrata</taxon>
        <taxon>Euteleostomi</taxon>
        <taxon>Actinopterygii</taxon>
        <taxon>Neopterygii</taxon>
        <taxon>Teleostei</taxon>
        <taxon>Anguilliformes</taxon>
        <taxon>Anguillidae</taxon>
        <taxon>Anguilla</taxon>
    </lineage>
</organism>
<reference evidence="1" key="1">
    <citation type="submission" date="2014-11" db="EMBL/GenBank/DDBJ databases">
        <authorList>
            <person name="Amaro Gonzalez C."/>
        </authorList>
    </citation>
    <scope>NUCLEOTIDE SEQUENCE</scope>
</reference>
<proteinExistence type="predicted"/>
<sequence length="17" mass="1950">MHPVSQTFHQNPRSVQG</sequence>
<dbReference type="EMBL" id="GBXM01002219">
    <property type="protein sequence ID" value="JAI06359.1"/>
    <property type="molecule type" value="Transcribed_RNA"/>
</dbReference>
<name>A0A0E9XXE4_ANGAN</name>
<evidence type="ECO:0000313" key="1">
    <source>
        <dbReference type="EMBL" id="JAI06359.1"/>
    </source>
</evidence>
<protein>
    <submittedName>
        <fullName evidence="1">Uncharacterized protein</fullName>
    </submittedName>
</protein>